<dbReference type="GO" id="GO:0035082">
    <property type="term" value="P:axoneme assembly"/>
    <property type="evidence" value="ECO:0007669"/>
    <property type="project" value="TreeGrafter"/>
</dbReference>
<protein>
    <submittedName>
        <fullName evidence="6">Uncharacterized protein</fullName>
    </submittedName>
</protein>
<dbReference type="Proteomes" id="UP001160148">
    <property type="component" value="Unassembled WGS sequence"/>
</dbReference>
<gene>
    <name evidence="6" type="ORF">MEUPH1_LOCUS8638</name>
</gene>
<sequence>MELPINQGLLVPIRKKHEGNAEEFEEKDNLSYGENVLNSRGDLFGNLGNDISVDNTSAWKGVLCSPFYPRYSQAIMKSHVWPGACAVAYNLQTDYMYIGWGQKHDYYMLYNIFMDKIKMENPTQDDTFTVEFQEFTKKEKMENEKLRIRKKRNNPFPLRFNRTKYKGGEKVITYYTYE</sequence>
<dbReference type="Pfam" id="PF04712">
    <property type="entry name" value="Radial_spoke"/>
    <property type="match status" value="1"/>
</dbReference>
<keyword evidence="2" id="KW-0963">Cytoplasm</keyword>
<evidence type="ECO:0000256" key="4">
    <source>
        <dbReference type="ARBA" id="ARBA00023212"/>
    </source>
</evidence>
<evidence type="ECO:0000313" key="6">
    <source>
        <dbReference type="EMBL" id="CAI6352389.1"/>
    </source>
</evidence>
<comment type="caution">
    <text evidence="6">The sequence shown here is derived from an EMBL/GenBank/DDBJ whole genome shotgun (WGS) entry which is preliminary data.</text>
</comment>
<keyword evidence="4" id="KW-0206">Cytoskeleton</keyword>
<evidence type="ECO:0000256" key="1">
    <source>
        <dbReference type="ARBA" id="ARBA00004430"/>
    </source>
</evidence>
<keyword evidence="3" id="KW-0969">Cilium</keyword>
<dbReference type="PANTHER" id="PTHR13159:SF0">
    <property type="entry name" value="RADIAL SPOKE HEAD 6 HOMOLOG A"/>
    <property type="match status" value="1"/>
</dbReference>
<dbReference type="PANTHER" id="PTHR13159">
    <property type="entry name" value="RADIAL SPOKEHEAD-RELATED"/>
    <property type="match status" value="1"/>
</dbReference>
<evidence type="ECO:0000256" key="2">
    <source>
        <dbReference type="ARBA" id="ARBA00022490"/>
    </source>
</evidence>
<dbReference type="InterPro" id="IPR006802">
    <property type="entry name" value="Radial_spoke"/>
</dbReference>
<organism evidence="6 7">
    <name type="scientific">Macrosiphum euphorbiae</name>
    <name type="common">potato aphid</name>
    <dbReference type="NCBI Taxonomy" id="13131"/>
    <lineage>
        <taxon>Eukaryota</taxon>
        <taxon>Metazoa</taxon>
        <taxon>Ecdysozoa</taxon>
        <taxon>Arthropoda</taxon>
        <taxon>Hexapoda</taxon>
        <taxon>Insecta</taxon>
        <taxon>Pterygota</taxon>
        <taxon>Neoptera</taxon>
        <taxon>Paraneoptera</taxon>
        <taxon>Hemiptera</taxon>
        <taxon>Sternorrhyncha</taxon>
        <taxon>Aphidomorpha</taxon>
        <taxon>Aphidoidea</taxon>
        <taxon>Aphididae</taxon>
        <taxon>Macrosiphini</taxon>
        <taxon>Macrosiphum</taxon>
    </lineage>
</organism>
<reference evidence="6 7" key="1">
    <citation type="submission" date="2023-01" db="EMBL/GenBank/DDBJ databases">
        <authorList>
            <person name="Whitehead M."/>
        </authorList>
    </citation>
    <scope>NUCLEOTIDE SEQUENCE [LARGE SCALE GENOMIC DNA]</scope>
</reference>
<dbReference type="GO" id="GO:0001534">
    <property type="term" value="C:radial spoke"/>
    <property type="evidence" value="ECO:0007669"/>
    <property type="project" value="InterPro"/>
</dbReference>
<evidence type="ECO:0000313" key="7">
    <source>
        <dbReference type="Proteomes" id="UP001160148"/>
    </source>
</evidence>
<comment type="subcellular location">
    <subcellularLocation>
        <location evidence="1">Cytoplasm</location>
        <location evidence="1">Cytoskeleton</location>
        <location evidence="1">Cilium axoneme</location>
    </subcellularLocation>
</comment>
<accession>A0AAV0W9E3</accession>
<proteinExistence type="predicted"/>
<dbReference type="GO" id="GO:0060294">
    <property type="term" value="P:cilium movement involved in cell motility"/>
    <property type="evidence" value="ECO:0007669"/>
    <property type="project" value="InterPro"/>
</dbReference>
<keyword evidence="7" id="KW-1185">Reference proteome</keyword>
<evidence type="ECO:0000256" key="3">
    <source>
        <dbReference type="ARBA" id="ARBA00023069"/>
    </source>
</evidence>
<dbReference type="AlphaFoldDB" id="A0AAV0W9E3"/>
<evidence type="ECO:0000256" key="5">
    <source>
        <dbReference type="ARBA" id="ARBA00023273"/>
    </source>
</evidence>
<name>A0AAV0W9E3_9HEMI</name>
<dbReference type="EMBL" id="CARXXK010000002">
    <property type="protein sequence ID" value="CAI6352389.1"/>
    <property type="molecule type" value="Genomic_DNA"/>
</dbReference>
<keyword evidence="5" id="KW-0966">Cell projection</keyword>